<name>V5EX19_KALBG</name>
<dbReference type="AlphaFoldDB" id="V5EX19"/>
<evidence type="ECO:0000313" key="1">
    <source>
        <dbReference type="EMBL" id="EST06924.1"/>
    </source>
</evidence>
<sequence>MVQIQNIAIVAAIGAATYATASPVEQLEALEARTWNTNCCKLQLNSLPSFNKKTSAWAPVAPWNKASLPSSSYGCGAPGIPKWNGGDKANNYQTVADSGVYQGQTVGAATIDNANYMTYLLVDSVDKCLAACDATDGCFFVNLYQDNASSPSDVSELPASAQSKYTPGNLTCALYKACSGTEKATNYGGQQDPTFITQSSGYCKNGKC</sequence>
<evidence type="ECO:0000313" key="2">
    <source>
        <dbReference type="Proteomes" id="UP000019377"/>
    </source>
</evidence>
<accession>V5EX19</accession>
<dbReference type="EMBL" id="KI545867">
    <property type="protein sequence ID" value="EST06924.1"/>
    <property type="molecule type" value="Genomic_DNA"/>
</dbReference>
<organism evidence="1 2">
    <name type="scientific">Kalmanozyma brasiliensis (strain GHG001)</name>
    <name type="common">Yeast</name>
    <name type="synonym">Pseudozyma brasiliensis</name>
    <dbReference type="NCBI Taxonomy" id="1365824"/>
    <lineage>
        <taxon>Eukaryota</taxon>
        <taxon>Fungi</taxon>
        <taxon>Dikarya</taxon>
        <taxon>Basidiomycota</taxon>
        <taxon>Ustilaginomycotina</taxon>
        <taxon>Ustilaginomycetes</taxon>
        <taxon>Ustilaginales</taxon>
        <taxon>Ustilaginaceae</taxon>
        <taxon>Kalmanozyma</taxon>
    </lineage>
</organism>
<reference evidence="2" key="1">
    <citation type="journal article" date="2013" name="Genome Announc.">
        <title>Draft genome sequence of Pseudozyma brasiliensis sp. nov. strain GHG001, a high producer of endo-1,4-xylanase isolated from an insect pest of sugarcane.</title>
        <authorList>
            <person name="Oliveira J.V.D.C."/>
            <person name="dos Santos R.A.C."/>
            <person name="Borges T.A."/>
            <person name="Riano-Pachon D.M."/>
            <person name="Goldman G.H."/>
        </authorList>
    </citation>
    <scope>NUCLEOTIDE SEQUENCE [LARGE SCALE GENOMIC DNA]</scope>
    <source>
        <strain evidence="2">GHG001</strain>
    </source>
</reference>
<dbReference type="HOGENOM" id="CLU_1152475_0_0_1"/>
<dbReference type="OMA" id="WSRIAPW"/>
<protein>
    <submittedName>
        <fullName evidence="1">Uncharacterized protein</fullName>
    </submittedName>
</protein>
<dbReference type="eggNOG" id="ENOG502T7NE">
    <property type="taxonomic scope" value="Eukaryota"/>
</dbReference>
<keyword evidence="2" id="KW-1185">Reference proteome</keyword>
<dbReference type="Proteomes" id="UP000019377">
    <property type="component" value="Unassembled WGS sequence"/>
</dbReference>
<proteinExistence type="predicted"/>
<gene>
    <name evidence="1" type="ORF">PSEUBRA_SCAF24g01500</name>
</gene>
<dbReference type="OrthoDB" id="271448at2759"/>
<dbReference type="STRING" id="1365824.V5EX19"/>